<name>A0A9N7UF15_PLEPL</name>
<keyword evidence="2" id="KW-1185">Reference proteome</keyword>
<organism evidence="1 2">
    <name type="scientific">Pleuronectes platessa</name>
    <name type="common">European plaice</name>
    <dbReference type="NCBI Taxonomy" id="8262"/>
    <lineage>
        <taxon>Eukaryota</taxon>
        <taxon>Metazoa</taxon>
        <taxon>Chordata</taxon>
        <taxon>Craniata</taxon>
        <taxon>Vertebrata</taxon>
        <taxon>Euteleostomi</taxon>
        <taxon>Actinopterygii</taxon>
        <taxon>Neopterygii</taxon>
        <taxon>Teleostei</taxon>
        <taxon>Neoteleostei</taxon>
        <taxon>Acanthomorphata</taxon>
        <taxon>Carangaria</taxon>
        <taxon>Pleuronectiformes</taxon>
        <taxon>Pleuronectoidei</taxon>
        <taxon>Pleuronectidae</taxon>
        <taxon>Pleuronectes</taxon>
    </lineage>
</organism>
<dbReference type="Proteomes" id="UP001153269">
    <property type="component" value="Unassembled WGS sequence"/>
</dbReference>
<evidence type="ECO:0000313" key="2">
    <source>
        <dbReference type="Proteomes" id="UP001153269"/>
    </source>
</evidence>
<protein>
    <submittedName>
        <fullName evidence="1">Uncharacterized protein</fullName>
    </submittedName>
</protein>
<comment type="caution">
    <text evidence="1">The sequence shown here is derived from an EMBL/GenBank/DDBJ whole genome shotgun (WGS) entry which is preliminary data.</text>
</comment>
<reference evidence="1" key="1">
    <citation type="submission" date="2020-03" db="EMBL/GenBank/DDBJ databases">
        <authorList>
            <person name="Weist P."/>
        </authorList>
    </citation>
    <scope>NUCLEOTIDE SEQUENCE</scope>
</reference>
<dbReference type="EMBL" id="CADEAL010001158">
    <property type="protein sequence ID" value="CAB1429640.1"/>
    <property type="molecule type" value="Genomic_DNA"/>
</dbReference>
<sequence length="142" mass="15642">MSVYCTSCAHKPSARPRPPHSHLFPKFHFTKLSRPNLPLCVCLPHPYSSITPFSPPSSRSRQLQVSGFTRSPETIECGTKRETWSHLTLLVASRCDTTTLTSGARPQHHDTVTDVSCFGGGRNTDTGAAHLSLRATDRPTEE</sequence>
<proteinExistence type="predicted"/>
<dbReference type="AlphaFoldDB" id="A0A9N7UF15"/>
<accession>A0A9N7UF15</accession>
<evidence type="ECO:0000313" key="1">
    <source>
        <dbReference type="EMBL" id="CAB1429640.1"/>
    </source>
</evidence>
<gene>
    <name evidence="1" type="ORF">PLEPLA_LOCUS17619</name>
</gene>